<dbReference type="AlphaFoldDB" id="A0A1G4I2Y4"/>
<feature type="compositionally biased region" description="Polar residues" evidence="1">
    <location>
        <begin position="158"/>
        <end position="180"/>
    </location>
</feature>
<dbReference type="RefSeq" id="XP_067077491.1">
    <property type="nucleotide sequence ID" value="XM_067221390.1"/>
</dbReference>
<feature type="region of interest" description="Disordered" evidence="1">
    <location>
        <begin position="124"/>
        <end position="193"/>
    </location>
</feature>
<evidence type="ECO:0000313" key="4">
    <source>
        <dbReference type="Proteomes" id="UP000195570"/>
    </source>
</evidence>
<evidence type="ECO:0000256" key="1">
    <source>
        <dbReference type="SAM" id="MobiDB-lite"/>
    </source>
</evidence>
<comment type="caution">
    <text evidence="3">The sequence shown here is derived from an EMBL/GenBank/DDBJ whole genome shotgun (WGS) entry which is preliminary data.</text>
</comment>
<feature type="region of interest" description="Disordered" evidence="1">
    <location>
        <begin position="319"/>
        <end position="348"/>
    </location>
</feature>
<dbReference type="Proteomes" id="UP000195570">
    <property type="component" value="Unassembled WGS sequence"/>
</dbReference>
<dbReference type="GeneID" id="92380192"/>
<keyword evidence="4" id="KW-1185">Reference proteome</keyword>
<feature type="domain" description="PH-like" evidence="2">
    <location>
        <begin position="550"/>
        <end position="714"/>
    </location>
</feature>
<accession>A0A1G4I2Y4</accession>
<gene>
    <name evidence="3" type="ORF">TEOVI_000625300</name>
</gene>
<dbReference type="VEuPathDB" id="TriTrypDB:TEOVI_000625300"/>
<organism evidence="3 4">
    <name type="scientific">Trypanosoma equiperdum</name>
    <dbReference type="NCBI Taxonomy" id="5694"/>
    <lineage>
        <taxon>Eukaryota</taxon>
        <taxon>Discoba</taxon>
        <taxon>Euglenozoa</taxon>
        <taxon>Kinetoplastea</taxon>
        <taxon>Metakinetoplastina</taxon>
        <taxon>Trypanosomatida</taxon>
        <taxon>Trypanosomatidae</taxon>
        <taxon>Trypanosoma</taxon>
    </lineage>
</organism>
<evidence type="ECO:0000313" key="3">
    <source>
        <dbReference type="EMBL" id="SCU65985.1"/>
    </source>
</evidence>
<feature type="region of interest" description="Disordered" evidence="1">
    <location>
        <begin position="48"/>
        <end position="75"/>
    </location>
</feature>
<evidence type="ECO:0000259" key="2">
    <source>
        <dbReference type="Pfam" id="PF25406"/>
    </source>
</evidence>
<dbReference type="InterPro" id="IPR057608">
    <property type="entry name" value="PH_2_kinetoplastids"/>
</dbReference>
<feature type="compositionally biased region" description="Polar residues" evidence="1">
    <location>
        <begin position="127"/>
        <end position="137"/>
    </location>
</feature>
<feature type="region of interest" description="Disordered" evidence="1">
    <location>
        <begin position="434"/>
        <end position="465"/>
    </location>
</feature>
<name>A0A1G4I2Y4_TRYEQ</name>
<feature type="compositionally biased region" description="Basic and acidic residues" evidence="1">
    <location>
        <begin position="182"/>
        <end position="193"/>
    </location>
</feature>
<dbReference type="Pfam" id="PF25406">
    <property type="entry name" value="PH_31"/>
    <property type="match status" value="1"/>
</dbReference>
<feature type="compositionally biased region" description="Basic and acidic residues" evidence="1">
    <location>
        <begin position="439"/>
        <end position="465"/>
    </location>
</feature>
<feature type="region of interest" description="Disordered" evidence="1">
    <location>
        <begin position="238"/>
        <end position="295"/>
    </location>
</feature>
<proteinExistence type="predicted"/>
<feature type="compositionally biased region" description="Low complexity" evidence="1">
    <location>
        <begin position="319"/>
        <end position="329"/>
    </location>
</feature>
<dbReference type="EMBL" id="CZPT02000472">
    <property type="protein sequence ID" value="SCU65985.1"/>
    <property type="molecule type" value="Genomic_DNA"/>
</dbReference>
<sequence length="722" mass="78485">MSRRNSASRCFPLEQEIYPQQQHHYQDMTGSVTPAYDHSIDHQVAPMRASSRPHQSVGERRSIGERPGGCSRRGSAVSGMHVGPDTFSHNQGPNYASGATTRVPSLATNGEFVEAEPLRYDKKHMINQPSQPGNTSLDGGVRKTAASRRGSKADPKQASMSQPFLRTSSKQCYQDVTSLDPSGRRQDADETLMRRDDSLTALYGTKGRGEVGRLRERRGGEEGLIVAVHNHSSIDECFKNSGPDGGNGCDRALSKPVSRRGSADMSRQGSRPERVAVSSNSTGGRRDGLATGVSGNGFSSFPVNSSLSPTARLSDRMAADNAANVSSSSLGRREGGKNRSNPTTFPSDVHAENLHTIIYYLKNHYALDAQESRKGLETMTPEDVLGLVQCFYVDMYRTVRDYRDSVGIGRAGFKDEDPVVACVVEPEDFPILTKGTPRHSVDRRDVHGGDACDVSPHHRSGERGLEGARAWRAVPVNSSQFGGPLPQSQQPCALSRQRLRAHSRALGQRDLSAAGLRAGRSASRSAASRQRALSCRSAAACANTSMETTPEAVNRQRGGVSGRAVGCPLHGLVPMLRRGNNICKHVTGGRPHLRYFRVEMLPAKRGGASPTPHLIWGPSPTSLTSASLKGCKNALSLHTLFCASPLCEGTLEQFSRFFKRDKRGVVQDHNGSAVPNEMCAVLRFNERDLALTFLTEEDRDLWMRAMSFIVERNKLQPTGPSS</sequence>
<reference evidence="3" key="1">
    <citation type="submission" date="2016-09" db="EMBL/GenBank/DDBJ databases">
        <authorList>
            <person name="Hebert L."/>
            <person name="Moumen B."/>
        </authorList>
    </citation>
    <scope>NUCLEOTIDE SEQUENCE [LARGE SCALE GENOMIC DNA]</scope>
    <source>
        <strain evidence="3">OVI</strain>
    </source>
</reference>
<protein>
    <recommendedName>
        <fullName evidence="2">PH-like domain-containing protein</fullName>
    </recommendedName>
</protein>